<reference evidence="1 2" key="1">
    <citation type="journal article" date="2015" name="Genome Announc.">
        <title>Expanding the biotechnology potential of lactobacilli through comparative genomics of 213 strains and associated genera.</title>
        <authorList>
            <person name="Sun Z."/>
            <person name="Harris H.M."/>
            <person name="McCann A."/>
            <person name="Guo C."/>
            <person name="Argimon S."/>
            <person name="Zhang W."/>
            <person name="Yang X."/>
            <person name="Jeffery I.B."/>
            <person name="Cooney J.C."/>
            <person name="Kagawa T.F."/>
            <person name="Liu W."/>
            <person name="Song Y."/>
            <person name="Salvetti E."/>
            <person name="Wrobel A."/>
            <person name="Rasinkangas P."/>
            <person name="Parkhill J."/>
            <person name="Rea M.C."/>
            <person name="O'Sullivan O."/>
            <person name="Ritari J."/>
            <person name="Douillard F.P."/>
            <person name="Paul Ross R."/>
            <person name="Yang R."/>
            <person name="Briner A.E."/>
            <person name="Felis G.E."/>
            <person name="de Vos W.M."/>
            <person name="Barrangou R."/>
            <person name="Klaenhammer T.R."/>
            <person name="Caufield P.W."/>
            <person name="Cui Y."/>
            <person name="Zhang H."/>
            <person name="O'Toole P.W."/>
        </authorList>
    </citation>
    <scope>NUCLEOTIDE SEQUENCE [LARGE SCALE GENOMIC DNA]</scope>
    <source>
        <strain evidence="1 2">DSM 22301</strain>
    </source>
</reference>
<organism evidence="1 2">
    <name type="scientific">Pediococcus ethanolidurans</name>
    <dbReference type="NCBI Taxonomy" id="319653"/>
    <lineage>
        <taxon>Bacteria</taxon>
        <taxon>Bacillati</taxon>
        <taxon>Bacillota</taxon>
        <taxon>Bacilli</taxon>
        <taxon>Lactobacillales</taxon>
        <taxon>Lactobacillaceae</taxon>
        <taxon>Pediococcus</taxon>
    </lineage>
</organism>
<comment type="caution">
    <text evidence="1">The sequence shown here is derived from an EMBL/GenBank/DDBJ whole genome shotgun (WGS) entry which is preliminary data.</text>
</comment>
<dbReference type="InterPro" id="IPR004386">
    <property type="entry name" value="Toxin_YafQ-like"/>
</dbReference>
<evidence type="ECO:0000313" key="1">
    <source>
        <dbReference type="EMBL" id="KRN83649.1"/>
    </source>
</evidence>
<dbReference type="Pfam" id="PF15738">
    <property type="entry name" value="YafQ_toxin"/>
    <property type="match status" value="1"/>
</dbReference>
<dbReference type="SUPFAM" id="SSF143011">
    <property type="entry name" value="RelE-like"/>
    <property type="match status" value="1"/>
</dbReference>
<evidence type="ECO:0000313" key="2">
    <source>
        <dbReference type="Proteomes" id="UP000051749"/>
    </source>
</evidence>
<protein>
    <recommendedName>
        <fullName evidence="3">Addiction module toxin RelE</fullName>
    </recommendedName>
</protein>
<gene>
    <name evidence="1" type="ORF">IV87_GL000118</name>
</gene>
<accession>A0A0R2K201</accession>
<proteinExistence type="predicted"/>
<name>A0A0R2K201_9LACO</name>
<dbReference type="Proteomes" id="UP000051749">
    <property type="component" value="Unassembled WGS sequence"/>
</dbReference>
<dbReference type="EMBL" id="JQBY01000001">
    <property type="protein sequence ID" value="KRN83649.1"/>
    <property type="molecule type" value="Genomic_DNA"/>
</dbReference>
<sequence>MAAIIEQDTVILKRLKDHALKGSWHGYREFHPARYGNYGNSYDNWVVIYCLNRDEFVLLLVATGSHEVLNKN</sequence>
<dbReference type="InterPro" id="IPR035093">
    <property type="entry name" value="RelE/ParE_toxin_dom_sf"/>
</dbReference>
<dbReference type="PATRIC" id="fig|319653.3.peg.120"/>
<evidence type="ECO:0008006" key="3">
    <source>
        <dbReference type="Google" id="ProtNLM"/>
    </source>
</evidence>
<dbReference type="Gene3D" id="3.30.2310.20">
    <property type="entry name" value="RelE-like"/>
    <property type="match status" value="1"/>
</dbReference>
<dbReference type="AlphaFoldDB" id="A0A0R2K201"/>